<gene>
    <name evidence="3" type="ORF">GCM10023351_17270</name>
</gene>
<evidence type="ECO:0000313" key="3">
    <source>
        <dbReference type="EMBL" id="GAA4773423.1"/>
    </source>
</evidence>
<keyword evidence="1" id="KW-0472">Membrane</keyword>
<keyword evidence="1" id="KW-1133">Transmembrane helix</keyword>
<name>A0ABP9A4S0_9MICO</name>
<accession>A0ABP9A4S0</accession>
<keyword evidence="1" id="KW-0812">Transmembrane</keyword>
<dbReference type="EMBL" id="BAABKO010000002">
    <property type="protein sequence ID" value="GAA4773423.1"/>
    <property type="molecule type" value="Genomic_DNA"/>
</dbReference>
<evidence type="ECO:0000256" key="1">
    <source>
        <dbReference type="SAM" id="Phobius"/>
    </source>
</evidence>
<dbReference type="Pfam" id="PF19803">
    <property type="entry name" value="DUF6286"/>
    <property type="match status" value="1"/>
</dbReference>
<dbReference type="Proteomes" id="UP001501645">
    <property type="component" value="Unassembled WGS sequence"/>
</dbReference>
<dbReference type="RefSeq" id="WP_345438100.1">
    <property type="nucleotide sequence ID" value="NZ_BAABKO010000002.1"/>
</dbReference>
<keyword evidence="4" id="KW-1185">Reference proteome</keyword>
<feature type="transmembrane region" description="Helical" evidence="1">
    <location>
        <begin position="20"/>
        <end position="38"/>
    </location>
</feature>
<organism evidence="3 4">
    <name type="scientific">Microbacterium gilvum</name>
    <dbReference type="NCBI Taxonomy" id="1336204"/>
    <lineage>
        <taxon>Bacteria</taxon>
        <taxon>Bacillati</taxon>
        <taxon>Actinomycetota</taxon>
        <taxon>Actinomycetes</taxon>
        <taxon>Micrococcales</taxon>
        <taxon>Microbacteriaceae</taxon>
        <taxon>Microbacterium</taxon>
    </lineage>
</organism>
<dbReference type="InterPro" id="IPR046253">
    <property type="entry name" value="DUF6286"/>
</dbReference>
<evidence type="ECO:0000313" key="4">
    <source>
        <dbReference type="Proteomes" id="UP001501645"/>
    </source>
</evidence>
<protein>
    <recommendedName>
        <fullName evidence="2">DUF6286 domain-containing protein</fullName>
    </recommendedName>
</protein>
<feature type="domain" description="DUF6286" evidence="2">
    <location>
        <begin position="82"/>
        <end position="184"/>
    </location>
</feature>
<sequence length="193" mass="20095">MSDPALRRIVRRETHSPRTAAVTIVVLVAVAALVWVAVETARQLAGLSPWLASPAEMLAWAGALPAAEPRGAVIAGSAGVAVLGLVLLVIAFAPGRRARQELASDTHAVVVDNGVLASAVARRIAEEAGLRPDSVVVGVGHRAVDVMVRPETGLPVDVDAVREAARAELERASVTPPLTTRVRVARARERSAA</sequence>
<feature type="transmembrane region" description="Helical" evidence="1">
    <location>
        <begin position="72"/>
        <end position="93"/>
    </location>
</feature>
<proteinExistence type="predicted"/>
<comment type="caution">
    <text evidence="3">The sequence shown here is derived from an EMBL/GenBank/DDBJ whole genome shotgun (WGS) entry which is preliminary data.</text>
</comment>
<evidence type="ECO:0000259" key="2">
    <source>
        <dbReference type="Pfam" id="PF19803"/>
    </source>
</evidence>
<reference evidence="4" key="1">
    <citation type="journal article" date="2019" name="Int. J. Syst. Evol. Microbiol.">
        <title>The Global Catalogue of Microorganisms (GCM) 10K type strain sequencing project: providing services to taxonomists for standard genome sequencing and annotation.</title>
        <authorList>
            <consortium name="The Broad Institute Genomics Platform"/>
            <consortium name="The Broad Institute Genome Sequencing Center for Infectious Disease"/>
            <person name="Wu L."/>
            <person name="Ma J."/>
        </authorList>
    </citation>
    <scope>NUCLEOTIDE SEQUENCE [LARGE SCALE GENOMIC DNA]</scope>
    <source>
        <strain evidence="4">JCM 18537</strain>
    </source>
</reference>